<evidence type="ECO:0000256" key="1">
    <source>
        <dbReference type="SAM" id="MobiDB-lite"/>
    </source>
</evidence>
<evidence type="ECO:0000313" key="4">
    <source>
        <dbReference type="Proteomes" id="UP000237271"/>
    </source>
</evidence>
<dbReference type="Proteomes" id="UP000237271">
    <property type="component" value="Unassembled WGS sequence"/>
</dbReference>
<name>A0A2P4Y9H1_9STRA</name>
<dbReference type="AlphaFoldDB" id="A0A2P4Y9H1"/>
<dbReference type="InterPro" id="IPR004875">
    <property type="entry name" value="DDE_SF_endonuclease_dom"/>
</dbReference>
<feature type="region of interest" description="Disordered" evidence="1">
    <location>
        <begin position="1"/>
        <end position="24"/>
    </location>
</feature>
<proteinExistence type="predicted"/>
<reference evidence="3 4" key="1">
    <citation type="journal article" date="2017" name="Genome Biol. Evol.">
        <title>Phytophthora megakarya and P. palmivora, closely related causal agents of cacao black pod rot, underwent increases in genome sizes and gene numbers by different mechanisms.</title>
        <authorList>
            <person name="Ali S.S."/>
            <person name="Shao J."/>
            <person name="Lary D.J."/>
            <person name="Kronmiller B."/>
            <person name="Shen D."/>
            <person name="Strem M.D."/>
            <person name="Amoako-Attah I."/>
            <person name="Akrofi A.Y."/>
            <person name="Begoude B.A."/>
            <person name="Ten Hoopen G.M."/>
            <person name="Coulibaly K."/>
            <person name="Kebe B.I."/>
            <person name="Melnick R.L."/>
            <person name="Guiltinan M.J."/>
            <person name="Tyler B.M."/>
            <person name="Meinhardt L.W."/>
            <person name="Bailey B.A."/>
        </authorList>
    </citation>
    <scope>NUCLEOTIDE SEQUENCE [LARGE SCALE GENOMIC DNA]</scope>
    <source>
        <strain evidence="4">sbr112.9</strain>
    </source>
</reference>
<gene>
    <name evidence="3" type="ORF">PHPALM_8576</name>
</gene>
<sequence length="278" mass="32157">MARTPPTLGQLKGRSRISGAGKPPKKFKRVAISYAYKLSVVEFYDAVVSKDKMHLTVKHFYPELLGDSCGTKYDPPSTDSLRAWENSVFQHGFGAQLWKQLRGEQNEVQIYGNAAGWWNSELTIQFLLHHFRHRENMDTPVLLLLDEFSGHWRLDVQIFARLLNVELMAIPAGYTFACQPADISWNKPLKDKMRKNWVENMLEQLRASTSTLPFKIKAPTRQQLIGWTKNSWKACLAKRELDWGLLRRLLEEVPVVRHAVDTRHDIENFVVPEEELDN</sequence>
<protein>
    <recommendedName>
        <fullName evidence="2">DDE-1 domain-containing protein</fullName>
    </recommendedName>
</protein>
<comment type="caution">
    <text evidence="3">The sequence shown here is derived from an EMBL/GenBank/DDBJ whole genome shotgun (WGS) entry which is preliminary data.</text>
</comment>
<evidence type="ECO:0000259" key="2">
    <source>
        <dbReference type="Pfam" id="PF03184"/>
    </source>
</evidence>
<dbReference type="GO" id="GO:0003676">
    <property type="term" value="F:nucleic acid binding"/>
    <property type="evidence" value="ECO:0007669"/>
    <property type="project" value="InterPro"/>
</dbReference>
<accession>A0A2P4Y9H1</accession>
<organism evidence="3 4">
    <name type="scientific">Phytophthora palmivora</name>
    <dbReference type="NCBI Taxonomy" id="4796"/>
    <lineage>
        <taxon>Eukaryota</taxon>
        <taxon>Sar</taxon>
        <taxon>Stramenopiles</taxon>
        <taxon>Oomycota</taxon>
        <taxon>Peronosporomycetes</taxon>
        <taxon>Peronosporales</taxon>
        <taxon>Peronosporaceae</taxon>
        <taxon>Phytophthora</taxon>
    </lineage>
</organism>
<feature type="domain" description="DDE-1" evidence="2">
    <location>
        <begin position="99"/>
        <end position="234"/>
    </location>
</feature>
<dbReference type="EMBL" id="NCKW01004866">
    <property type="protein sequence ID" value="POM74466.1"/>
    <property type="molecule type" value="Genomic_DNA"/>
</dbReference>
<keyword evidence="4" id="KW-1185">Reference proteome</keyword>
<dbReference type="Pfam" id="PF03184">
    <property type="entry name" value="DDE_1"/>
    <property type="match status" value="1"/>
</dbReference>
<evidence type="ECO:0000313" key="3">
    <source>
        <dbReference type="EMBL" id="POM74466.1"/>
    </source>
</evidence>
<dbReference type="OrthoDB" id="124933at2759"/>